<dbReference type="AlphaFoldDB" id="A0AAV5REW3"/>
<sequence length="270" mass="29548">MRISIIVSIFSLFFRLKLGLAFNNINAFTSPVASTQLCAGDTLLITWENPCGSLVTLNLAKGDPCNLIISTCVAKDVPNTGQIMWTVPNTLEPGRYSMMIIPDNNHGGINYSAFFKILQSDNDNQIPPAATSVDTSTVISCNPTATIVKQVDPITITSSEYLCDCYHTELCDYCDDVDSSVQTCAAEPKCPEWAPKSTINGKSRPHGLCICPKHKLRQGKNNKNTKCCNNPTCANTVPLKNAGKATICTATRIDPDCNEKKGWFFKKFNH</sequence>
<name>A0AAV5REW3_STABA</name>
<dbReference type="Pfam" id="PF10342">
    <property type="entry name" value="Kre9_KNH"/>
    <property type="match status" value="1"/>
</dbReference>
<feature type="chain" id="PRO_5043585343" description="Yeast cell wall synthesis Kre9/Knh1-like N-terminal domain-containing protein" evidence="2">
    <location>
        <begin position="22"/>
        <end position="270"/>
    </location>
</feature>
<dbReference type="PANTHER" id="PTHR40633:SF1">
    <property type="entry name" value="GPI ANCHORED SERINE-THREONINE RICH PROTEIN (AFU_ORTHOLOGUE AFUA_1G03630)"/>
    <property type="match status" value="1"/>
</dbReference>
<gene>
    <name evidence="4" type="ORF">DASB73_001090</name>
</gene>
<comment type="caution">
    <text evidence="4">The sequence shown here is derived from an EMBL/GenBank/DDBJ whole genome shotgun (WGS) entry which is preliminary data.</text>
</comment>
<dbReference type="InterPro" id="IPR052982">
    <property type="entry name" value="SRP1/TIP1-like"/>
</dbReference>
<accession>A0AAV5REW3</accession>
<dbReference type="Proteomes" id="UP001362899">
    <property type="component" value="Unassembled WGS sequence"/>
</dbReference>
<organism evidence="4 5">
    <name type="scientific">Starmerella bacillaris</name>
    <name type="common">Yeast</name>
    <name type="synonym">Candida zemplinina</name>
    <dbReference type="NCBI Taxonomy" id="1247836"/>
    <lineage>
        <taxon>Eukaryota</taxon>
        <taxon>Fungi</taxon>
        <taxon>Dikarya</taxon>
        <taxon>Ascomycota</taxon>
        <taxon>Saccharomycotina</taxon>
        <taxon>Dipodascomycetes</taxon>
        <taxon>Dipodascales</taxon>
        <taxon>Trichomonascaceae</taxon>
        <taxon>Starmerella</taxon>
    </lineage>
</organism>
<dbReference type="PANTHER" id="PTHR40633">
    <property type="entry name" value="MATRIX PROTEIN, PUTATIVE (AFU_ORTHOLOGUE AFUA_8G05410)-RELATED"/>
    <property type="match status" value="1"/>
</dbReference>
<evidence type="ECO:0000313" key="5">
    <source>
        <dbReference type="Proteomes" id="UP001362899"/>
    </source>
</evidence>
<proteinExistence type="predicted"/>
<keyword evidence="5" id="KW-1185">Reference proteome</keyword>
<dbReference type="EMBL" id="BTGC01000001">
    <property type="protein sequence ID" value="GMM49151.1"/>
    <property type="molecule type" value="Genomic_DNA"/>
</dbReference>
<feature type="domain" description="Yeast cell wall synthesis Kre9/Knh1-like N-terminal" evidence="3">
    <location>
        <begin position="30"/>
        <end position="117"/>
    </location>
</feature>
<dbReference type="InterPro" id="IPR018466">
    <property type="entry name" value="Kre9/Knh1-like_N"/>
</dbReference>
<evidence type="ECO:0000313" key="4">
    <source>
        <dbReference type="EMBL" id="GMM49151.1"/>
    </source>
</evidence>
<evidence type="ECO:0000256" key="2">
    <source>
        <dbReference type="SAM" id="SignalP"/>
    </source>
</evidence>
<protein>
    <recommendedName>
        <fullName evidence="3">Yeast cell wall synthesis Kre9/Knh1-like N-terminal domain-containing protein</fullName>
    </recommendedName>
</protein>
<evidence type="ECO:0000256" key="1">
    <source>
        <dbReference type="ARBA" id="ARBA00022729"/>
    </source>
</evidence>
<feature type="signal peptide" evidence="2">
    <location>
        <begin position="1"/>
        <end position="21"/>
    </location>
</feature>
<reference evidence="4 5" key="1">
    <citation type="journal article" date="2023" name="Elife">
        <title>Identification of key yeast species and microbe-microbe interactions impacting larval growth of Drosophila in the wild.</title>
        <authorList>
            <person name="Mure A."/>
            <person name="Sugiura Y."/>
            <person name="Maeda R."/>
            <person name="Honda K."/>
            <person name="Sakurai N."/>
            <person name="Takahashi Y."/>
            <person name="Watada M."/>
            <person name="Katoh T."/>
            <person name="Gotoh A."/>
            <person name="Gotoh Y."/>
            <person name="Taniguchi I."/>
            <person name="Nakamura K."/>
            <person name="Hayashi T."/>
            <person name="Katayama T."/>
            <person name="Uemura T."/>
            <person name="Hattori Y."/>
        </authorList>
    </citation>
    <scope>NUCLEOTIDE SEQUENCE [LARGE SCALE GENOMIC DNA]</scope>
    <source>
        <strain evidence="4 5">SB-73</strain>
    </source>
</reference>
<evidence type="ECO:0000259" key="3">
    <source>
        <dbReference type="Pfam" id="PF10342"/>
    </source>
</evidence>
<keyword evidence="1 2" id="KW-0732">Signal</keyword>